<dbReference type="Pfam" id="PF00072">
    <property type="entry name" value="Response_reg"/>
    <property type="match status" value="1"/>
</dbReference>
<evidence type="ECO:0000256" key="2">
    <source>
        <dbReference type="ARBA" id="ARBA00012438"/>
    </source>
</evidence>
<dbReference type="InterPro" id="IPR004358">
    <property type="entry name" value="Sig_transdc_His_kin-like_C"/>
</dbReference>
<dbReference type="InterPro" id="IPR003594">
    <property type="entry name" value="HATPase_dom"/>
</dbReference>
<dbReference type="Pfam" id="PF00512">
    <property type="entry name" value="HisKA"/>
    <property type="match status" value="1"/>
</dbReference>
<dbReference type="CDD" id="cd19920">
    <property type="entry name" value="REC_PA4781-like"/>
    <property type="match status" value="1"/>
</dbReference>
<dbReference type="FunFam" id="3.30.565.10:FF:000006">
    <property type="entry name" value="Sensor histidine kinase WalK"/>
    <property type="match status" value="1"/>
</dbReference>
<dbReference type="SUPFAM" id="SSF52172">
    <property type="entry name" value="CheY-like"/>
    <property type="match status" value="1"/>
</dbReference>
<dbReference type="SUPFAM" id="SSF55874">
    <property type="entry name" value="ATPase domain of HSP90 chaperone/DNA topoisomerase II/histidine kinase"/>
    <property type="match status" value="1"/>
</dbReference>
<dbReference type="CDD" id="cd00082">
    <property type="entry name" value="HisKA"/>
    <property type="match status" value="1"/>
</dbReference>
<dbReference type="PANTHER" id="PTHR43547:SF2">
    <property type="entry name" value="HYBRID SIGNAL TRANSDUCTION HISTIDINE KINASE C"/>
    <property type="match status" value="1"/>
</dbReference>
<dbReference type="EMBL" id="CP061800">
    <property type="protein sequence ID" value="QTA93516.1"/>
    <property type="molecule type" value="Genomic_DNA"/>
</dbReference>
<dbReference type="GO" id="GO:0000155">
    <property type="term" value="F:phosphorelay sensor kinase activity"/>
    <property type="evidence" value="ECO:0007669"/>
    <property type="project" value="InterPro"/>
</dbReference>
<feature type="domain" description="Histidine kinase" evidence="7">
    <location>
        <begin position="155"/>
        <end position="384"/>
    </location>
</feature>
<keyword evidence="3 6" id="KW-0597">Phosphoprotein</keyword>
<evidence type="ECO:0000256" key="6">
    <source>
        <dbReference type="PROSITE-ProRule" id="PRU00169"/>
    </source>
</evidence>
<dbReference type="AlphaFoldDB" id="A0A975BXB1"/>
<organism evidence="9 10">
    <name type="scientific">Desulfonema magnum</name>
    <dbReference type="NCBI Taxonomy" id="45655"/>
    <lineage>
        <taxon>Bacteria</taxon>
        <taxon>Pseudomonadati</taxon>
        <taxon>Thermodesulfobacteriota</taxon>
        <taxon>Desulfobacteria</taxon>
        <taxon>Desulfobacterales</taxon>
        <taxon>Desulfococcaceae</taxon>
        <taxon>Desulfonema</taxon>
    </lineage>
</organism>
<gene>
    <name evidence="9" type="ORF">dnm_096180</name>
</gene>
<keyword evidence="5 9" id="KW-0418">Kinase</keyword>
<evidence type="ECO:0000313" key="9">
    <source>
        <dbReference type="EMBL" id="QTA93516.1"/>
    </source>
</evidence>
<evidence type="ECO:0000259" key="8">
    <source>
        <dbReference type="PROSITE" id="PS50110"/>
    </source>
</evidence>
<reference evidence="9" key="1">
    <citation type="journal article" date="2021" name="Microb. Physiol.">
        <title>Proteogenomic Insights into the Physiology of Marine, Sulfate-Reducing, Filamentous Desulfonema limicola and Desulfonema magnum.</title>
        <authorList>
            <person name="Schnaars V."/>
            <person name="Wohlbrand L."/>
            <person name="Scheve S."/>
            <person name="Hinrichs C."/>
            <person name="Reinhardt R."/>
            <person name="Rabus R."/>
        </authorList>
    </citation>
    <scope>NUCLEOTIDE SEQUENCE</scope>
    <source>
        <strain evidence="9">4be13</strain>
    </source>
</reference>
<dbReference type="EC" id="2.7.13.3" evidence="2"/>
<dbReference type="InterPro" id="IPR001789">
    <property type="entry name" value="Sig_transdc_resp-reg_receiver"/>
</dbReference>
<dbReference type="SUPFAM" id="SSF47384">
    <property type="entry name" value="Homodimeric domain of signal transducing histidine kinase"/>
    <property type="match status" value="1"/>
</dbReference>
<accession>A0A975BXB1</accession>
<feature type="domain" description="Response regulatory" evidence="8">
    <location>
        <begin position="10"/>
        <end position="126"/>
    </location>
</feature>
<dbReference type="SMART" id="SM00448">
    <property type="entry name" value="REC"/>
    <property type="match status" value="1"/>
</dbReference>
<keyword evidence="4" id="KW-0808">Transferase</keyword>
<dbReference type="Proteomes" id="UP000663722">
    <property type="component" value="Chromosome"/>
</dbReference>
<dbReference type="PANTHER" id="PTHR43547">
    <property type="entry name" value="TWO-COMPONENT HISTIDINE KINASE"/>
    <property type="match status" value="1"/>
</dbReference>
<dbReference type="SMART" id="SM00388">
    <property type="entry name" value="HisKA"/>
    <property type="match status" value="1"/>
</dbReference>
<proteinExistence type="predicted"/>
<dbReference type="PROSITE" id="PS50109">
    <property type="entry name" value="HIS_KIN"/>
    <property type="match status" value="1"/>
</dbReference>
<evidence type="ECO:0000259" key="7">
    <source>
        <dbReference type="PROSITE" id="PS50109"/>
    </source>
</evidence>
<evidence type="ECO:0000256" key="3">
    <source>
        <dbReference type="ARBA" id="ARBA00022553"/>
    </source>
</evidence>
<dbReference type="SMART" id="SM00387">
    <property type="entry name" value="HATPase_c"/>
    <property type="match status" value="1"/>
</dbReference>
<dbReference type="Gene3D" id="3.40.50.2300">
    <property type="match status" value="1"/>
</dbReference>
<dbReference type="Gene3D" id="3.30.565.10">
    <property type="entry name" value="Histidine kinase-like ATPase, C-terminal domain"/>
    <property type="match status" value="1"/>
</dbReference>
<feature type="modified residue" description="4-aspartylphosphate" evidence="6">
    <location>
        <position position="59"/>
    </location>
</feature>
<name>A0A975BXB1_9BACT</name>
<evidence type="ECO:0000313" key="10">
    <source>
        <dbReference type="Proteomes" id="UP000663722"/>
    </source>
</evidence>
<dbReference type="InterPro" id="IPR011006">
    <property type="entry name" value="CheY-like_superfamily"/>
</dbReference>
<protein>
    <recommendedName>
        <fullName evidence="2">histidine kinase</fullName>
        <ecNumber evidence="2">2.7.13.3</ecNumber>
    </recommendedName>
</protein>
<dbReference type="Pfam" id="PF02518">
    <property type="entry name" value="HATPase_c"/>
    <property type="match status" value="1"/>
</dbReference>
<keyword evidence="10" id="KW-1185">Reference proteome</keyword>
<dbReference type="InterPro" id="IPR036890">
    <property type="entry name" value="HATPase_C_sf"/>
</dbReference>
<dbReference type="PRINTS" id="PR00344">
    <property type="entry name" value="BCTRLSENSOR"/>
</dbReference>
<dbReference type="PROSITE" id="PS50110">
    <property type="entry name" value="RESPONSE_REGULATORY"/>
    <property type="match status" value="1"/>
</dbReference>
<sequence>MDFEKSEQPIVLIVDDESPNLSVLSDYLKQSGVKPLIAEDGEEGLSQAEYAQPDIILLDIMMAGIDGFETCRRLKKNPATKDIPVIFMTALSDTSAKIRGFRLGAVDYITKPFQHEEVLVRIRTHLTLCQQEKKLLELNADLTKTNAAKDKFFSIIAHDLKGALSVLIAGCELLSGSVRDFDRNKIENFSKEIIASAKNTLRLLENLFDWARSQSGSMAFEPEFIELKRLAERNIQIFQGNANCKKIELSLSMKPDTYVYADRNMTNAIIRNLISNAIKFTRRGGEVSISAHSPPVSVWDEETEMADFVEVAVSDTGIGISEENIPKLLKIDNKYMEMGTEDEKGTGLGLILCKEFVEKNNGKIWIESELGKGTTFWFVLPASPSDI</sequence>
<dbReference type="InterPro" id="IPR005467">
    <property type="entry name" value="His_kinase_dom"/>
</dbReference>
<dbReference type="InterPro" id="IPR036097">
    <property type="entry name" value="HisK_dim/P_sf"/>
</dbReference>
<dbReference type="KEGG" id="dmm:dnm_096180"/>
<evidence type="ECO:0000256" key="4">
    <source>
        <dbReference type="ARBA" id="ARBA00022679"/>
    </source>
</evidence>
<dbReference type="Gene3D" id="1.10.287.130">
    <property type="match status" value="1"/>
</dbReference>
<evidence type="ECO:0000256" key="1">
    <source>
        <dbReference type="ARBA" id="ARBA00000085"/>
    </source>
</evidence>
<dbReference type="InterPro" id="IPR003661">
    <property type="entry name" value="HisK_dim/P_dom"/>
</dbReference>
<comment type="catalytic activity">
    <reaction evidence="1">
        <text>ATP + protein L-histidine = ADP + protein N-phospho-L-histidine.</text>
        <dbReference type="EC" id="2.7.13.3"/>
    </reaction>
</comment>
<evidence type="ECO:0000256" key="5">
    <source>
        <dbReference type="ARBA" id="ARBA00022777"/>
    </source>
</evidence>